<dbReference type="Proteomes" id="UP001169760">
    <property type="component" value="Unassembled WGS sequence"/>
</dbReference>
<evidence type="ECO:0000313" key="2">
    <source>
        <dbReference type="Proteomes" id="UP001169760"/>
    </source>
</evidence>
<dbReference type="EMBL" id="JAUOPB010000007">
    <property type="protein sequence ID" value="MDO6422863.1"/>
    <property type="molecule type" value="Genomic_DNA"/>
</dbReference>
<protein>
    <submittedName>
        <fullName evidence="1">Elongation factor P hydroxylase</fullName>
    </submittedName>
</protein>
<name>A0AAW7X8P4_9GAMM</name>
<reference evidence="1" key="1">
    <citation type="submission" date="2023-07" db="EMBL/GenBank/DDBJ databases">
        <title>Genome content predicts the carbon catabolic preferences of heterotrophic bacteria.</title>
        <authorList>
            <person name="Gralka M."/>
        </authorList>
    </citation>
    <scope>NUCLEOTIDE SEQUENCE</scope>
    <source>
        <strain evidence="1">I3M17_2</strain>
    </source>
</reference>
<keyword evidence="1" id="KW-0251">Elongation factor</keyword>
<proteinExistence type="predicted"/>
<dbReference type="AlphaFoldDB" id="A0AAW7X8P4"/>
<comment type="caution">
    <text evidence="1">The sequence shown here is derived from an EMBL/GenBank/DDBJ whole genome shotgun (WGS) entry which is preliminary data.</text>
</comment>
<keyword evidence="1" id="KW-0648">Protein biosynthesis</keyword>
<dbReference type="InterPro" id="IPR007411">
    <property type="entry name" value="EpmC"/>
</dbReference>
<dbReference type="RefSeq" id="WP_303492739.1">
    <property type="nucleotide sequence ID" value="NZ_JAUOPB010000007.1"/>
</dbReference>
<accession>A0AAW7X8P4</accession>
<dbReference type="GO" id="GO:0003746">
    <property type="term" value="F:translation elongation factor activity"/>
    <property type="evidence" value="ECO:0007669"/>
    <property type="project" value="UniProtKB-KW"/>
</dbReference>
<dbReference type="Pfam" id="PF04315">
    <property type="entry name" value="EpmC"/>
    <property type="match status" value="1"/>
</dbReference>
<gene>
    <name evidence="1" type="ORF">Q4521_10285</name>
</gene>
<evidence type="ECO:0000313" key="1">
    <source>
        <dbReference type="EMBL" id="MDO6422863.1"/>
    </source>
</evidence>
<organism evidence="1 2">
    <name type="scientific">Saccharophagus degradans</name>
    <dbReference type="NCBI Taxonomy" id="86304"/>
    <lineage>
        <taxon>Bacteria</taxon>
        <taxon>Pseudomonadati</taxon>
        <taxon>Pseudomonadota</taxon>
        <taxon>Gammaproteobacteria</taxon>
        <taxon>Cellvibrionales</taxon>
        <taxon>Cellvibrionaceae</taxon>
        <taxon>Saccharophagus</taxon>
    </lineage>
</organism>
<sequence>MHAIVPPASSPCSQSSAASASSVCASTALPIELEQLISVFHAVFFEPFNTQLIAHGQEPLYSPATPSQPAKIIFSHDYFASALHEVAHWCVAGAERRKLEDYGYWYAPDGRSEDQQKEFERVEVRPQALEWIFSVAAGQPFRVSADNLAQGLGPSRAFKQAICEQAQVFCREGLPPRPAMFVEALEQAFGQSHTLNPTHYVIDAL</sequence>